<evidence type="ECO:0000259" key="3">
    <source>
        <dbReference type="PROSITE" id="PS50158"/>
    </source>
</evidence>
<evidence type="ECO:0000256" key="2">
    <source>
        <dbReference type="SAM" id="MobiDB-lite"/>
    </source>
</evidence>
<gene>
    <name evidence="4" type="ORF">FSB_LOCUS9535</name>
</gene>
<keyword evidence="1" id="KW-0862">Zinc</keyword>
<dbReference type="Pfam" id="PF14111">
    <property type="entry name" value="DUF4283"/>
    <property type="match status" value="1"/>
</dbReference>
<dbReference type="PANTHER" id="PTHR33710:SF77">
    <property type="entry name" value="DNASE I-LIKE SUPERFAMILY PROTEIN"/>
    <property type="match status" value="1"/>
</dbReference>
<dbReference type="InterPro" id="IPR012337">
    <property type="entry name" value="RNaseH-like_sf"/>
</dbReference>
<dbReference type="PANTHER" id="PTHR33710">
    <property type="entry name" value="BNAC02G09200D PROTEIN"/>
    <property type="match status" value="1"/>
</dbReference>
<dbReference type="GO" id="GO:0003676">
    <property type="term" value="F:nucleic acid binding"/>
    <property type="evidence" value="ECO:0007669"/>
    <property type="project" value="InterPro"/>
</dbReference>
<organism evidence="4">
    <name type="scientific">Fagus sylvatica</name>
    <name type="common">Beechnut</name>
    <dbReference type="NCBI Taxonomy" id="28930"/>
    <lineage>
        <taxon>Eukaryota</taxon>
        <taxon>Viridiplantae</taxon>
        <taxon>Streptophyta</taxon>
        <taxon>Embryophyta</taxon>
        <taxon>Tracheophyta</taxon>
        <taxon>Spermatophyta</taxon>
        <taxon>Magnoliopsida</taxon>
        <taxon>eudicotyledons</taxon>
        <taxon>Gunneridae</taxon>
        <taxon>Pentapetalae</taxon>
        <taxon>rosids</taxon>
        <taxon>fabids</taxon>
        <taxon>Fagales</taxon>
        <taxon>Fagaceae</taxon>
        <taxon>Fagus</taxon>
    </lineage>
</organism>
<protein>
    <recommendedName>
        <fullName evidence="3">CCHC-type domain-containing protein</fullName>
    </recommendedName>
</protein>
<dbReference type="InterPro" id="IPR036691">
    <property type="entry name" value="Endo/exonu/phosph_ase_sf"/>
</dbReference>
<dbReference type="GO" id="GO:0004523">
    <property type="term" value="F:RNA-DNA hybrid ribonuclease activity"/>
    <property type="evidence" value="ECO:0007669"/>
    <property type="project" value="InterPro"/>
</dbReference>
<dbReference type="InterPro" id="IPR001878">
    <property type="entry name" value="Znf_CCHC"/>
</dbReference>
<keyword evidence="1" id="KW-0863">Zinc-finger</keyword>
<name>A0A2N9F3D4_FAGSY</name>
<dbReference type="InterPro" id="IPR002156">
    <property type="entry name" value="RNaseH_domain"/>
</dbReference>
<feature type="compositionally biased region" description="Low complexity" evidence="2">
    <location>
        <begin position="361"/>
        <end position="377"/>
    </location>
</feature>
<accession>A0A2N9F3D4</accession>
<dbReference type="SUPFAM" id="SSF56219">
    <property type="entry name" value="DNase I-like"/>
    <property type="match status" value="1"/>
</dbReference>
<dbReference type="Pfam" id="PF13456">
    <property type="entry name" value="RVT_3"/>
    <property type="match status" value="1"/>
</dbReference>
<dbReference type="InterPro" id="IPR036397">
    <property type="entry name" value="RNaseH_sf"/>
</dbReference>
<dbReference type="EMBL" id="OIVN01000528">
    <property type="protein sequence ID" value="SPC81653.1"/>
    <property type="molecule type" value="Genomic_DNA"/>
</dbReference>
<evidence type="ECO:0000313" key="4">
    <source>
        <dbReference type="EMBL" id="SPC81653.1"/>
    </source>
</evidence>
<proteinExistence type="predicted"/>
<dbReference type="PROSITE" id="PS50158">
    <property type="entry name" value="ZF_CCHC"/>
    <property type="match status" value="1"/>
</dbReference>
<keyword evidence="1" id="KW-0479">Metal-binding</keyword>
<feature type="region of interest" description="Disordered" evidence="2">
    <location>
        <begin position="357"/>
        <end position="398"/>
    </location>
</feature>
<dbReference type="Gene3D" id="3.30.420.10">
    <property type="entry name" value="Ribonuclease H-like superfamily/Ribonuclease H"/>
    <property type="match status" value="1"/>
</dbReference>
<dbReference type="GO" id="GO:0008270">
    <property type="term" value="F:zinc ion binding"/>
    <property type="evidence" value="ECO:0007669"/>
    <property type="project" value="UniProtKB-KW"/>
</dbReference>
<evidence type="ECO:0000256" key="1">
    <source>
        <dbReference type="PROSITE-ProRule" id="PRU00047"/>
    </source>
</evidence>
<dbReference type="SUPFAM" id="SSF53098">
    <property type="entry name" value="Ribonuclease H-like"/>
    <property type="match status" value="1"/>
</dbReference>
<reference evidence="4" key="1">
    <citation type="submission" date="2018-02" db="EMBL/GenBank/DDBJ databases">
        <authorList>
            <person name="Cohen D.B."/>
            <person name="Kent A.D."/>
        </authorList>
    </citation>
    <scope>NUCLEOTIDE SEQUENCE</scope>
</reference>
<dbReference type="InterPro" id="IPR025558">
    <property type="entry name" value="DUF4283"/>
</dbReference>
<sequence length="1705" mass="192849">MNSVDIPIPSVEDITHRTKRVSYADNRLELLVPHHNTNSPNLLLIGKICSQRNFHAPVILEIILKAWRPSQPIQITKVERNIFMFSFEHEANLVLAYNRRPWTIRGAHLNVKMWNPDLTWTEIDFSLSAFWVQIHGLPPSCFNKEFVEVIGGKVGTVLEVDLIAEPRILWKSLKYECLPDVCFRCGSLGHTEAYCEKERVTLSNEFGFKFPTFGDWLKVDNDKIPLGIYEHPSERQPSVDLGLGALPSVLFEVAKLDIRTSEVAVRNDILLLVAEDACTAKSPDSGRSTPAEVLSFALLLEQNLKDECLASSSWSLHKTTYESNRSTEVAKAHPSPSQSSFNNKVLESFIPNTLSSDTLESLSPNNSPFSSSTPNTSLKRKDHPVSPPTDPKKPRPENTFVEASFFDHDDLEHLESIACSLGFSEHLIVAAHGRSGGVVDLGFVGAKFTWCNNRWGKGCIRERLDRGIANPSWRVAFPRATVLHLGAIQFDHCPILIDTNPVDVHAPRPFRFEAMWANDPRCFNVVNEAWQREVFGSDCFKLYKKQYFTTMALQKWNKEVFGHCQSRINDLTEEIGKIQCGAILEENFTKEAKLQNDLNIWLSRNESMWRQKSRKTWLKDGDRNSKFFHISTIIRRKKNSIDAIRGEDGVWRVKYSKIRDYMVGNFQHLFSEEPISFPSDLENLISPMISDSDNILFCEIPSPLVIKETLFGMQSLKSPGPDGLPPLFYKKYWKVVGQSVIKAVQNFFISSKMLREEKLEAQLLGWRSKALSWAGRATMIMLVALALPAYTFSSLDVPIARAWADLCAPKTKGGLGFRCAKRFNEALLTKLTWMIVSGRDSPCMNALRSKYKVCDGWINSIPQKYASPTWRAIERLKPFVRKGACFLIGDGFGIDCWKNAWVPGLPSFLPSPKDSGISTNPMLFADLINLETNSWRFELFDEVSRAAISNIVIPMIPKPDKLTWIADPKWVFSVKLVHRIDLNHLWPAEPDQTWQNFWKLSKGNPCCPLCNSEAESIPHLFFNCQATQLFWFGACWGLRPESLPVYNDFDVVKLVVNPPFIPQPTSVKNQEVVHASVQIALTLEAIWNFRNNQVHQDKVVNPIVALKALEFRVVEHVQSILGDSSSMPSKELYWRPPPRGIIKLNVDVAILQDAAKMAVVARFDSGHIFKAWAKLIHTTEPLVAEASTILWALQLAKVEKLCGIMVESDSKLCVDAISMGMAICDWKISTLCYDAIGVMAANEAEWSLLLSNELPKGLSLLEREAREDSSEAMPNVSGSCHVSEVFAFLLQPFVKEMLDYLYLAPGQVAPNGWRMIISCMVMWRVSSNKQEDLTVDEFLFCYEPCQIAASPGFWTFKHHDMETRIIHGLPSSNRSWKDGYVFVCGDNWERLPREEASGDFVRVLLDRPLLNSMWKERISRILDIKDRRYSIFIELDLLASFSLGANTMKLNKGKLRKFAQSGEVVAALASLKRKKVDEEPSKQVEQSSSYPPVRDAVPLVKAVPLVIMVDVDPSLPADPSEVKDATINQSSHVAMSRAKSAVSMRDMDDCSTTHTEDVHYLLIHSLMRGLNEVMVMSQRCIAGEEDLVAFRAKLVADKAEMKNVKWAVAELTRDRNERLIELEKAKKELKVRDDDIKVAVEAKDKAVADLQHLLGQIKGVKAVAVSEFRASEAFDDINTRYFLSGFEAFRKQAAERFPDLDFSIF</sequence>
<feature type="domain" description="CCHC-type" evidence="3">
    <location>
        <begin position="182"/>
        <end position="197"/>
    </location>
</feature>